<dbReference type="EMBL" id="MNCJ02000320">
    <property type="protein sequence ID" value="KAF5805205.1"/>
    <property type="molecule type" value="Genomic_DNA"/>
</dbReference>
<gene>
    <name evidence="2" type="ORF">HanXRQr2_Chr05g0206401</name>
</gene>
<proteinExistence type="predicted"/>
<accession>A0A9K3NMH6</accession>
<evidence type="ECO:0000256" key="1">
    <source>
        <dbReference type="SAM" id="MobiDB-lite"/>
    </source>
</evidence>
<feature type="region of interest" description="Disordered" evidence="1">
    <location>
        <begin position="105"/>
        <end position="130"/>
    </location>
</feature>
<dbReference type="Proteomes" id="UP000215914">
    <property type="component" value="Unassembled WGS sequence"/>
</dbReference>
<reference evidence="2" key="2">
    <citation type="submission" date="2020-06" db="EMBL/GenBank/DDBJ databases">
        <title>Helianthus annuus Genome sequencing and assembly Release 2.</title>
        <authorList>
            <person name="Gouzy J."/>
            <person name="Langlade N."/>
            <person name="Munos S."/>
        </authorList>
    </citation>
    <scope>NUCLEOTIDE SEQUENCE</scope>
    <source>
        <tissue evidence="2">Leaves</tissue>
    </source>
</reference>
<organism evidence="2 3">
    <name type="scientific">Helianthus annuus</name>
    <name type="common">Common sunflower</name>
    <dbReference type="NCBI Taxonomy" id="4232"/>
    <lineage>
        <taxon>Eukaryota</taxon>
        <taxon>Viridiplantae</taxon>
        <taxon>Streptophyta</taxon>
        <taxon>Embryophyta</taxon>
        <taxon>Tracheophyta</taxon>
        <taxon>Spermatophyta</taxon>
        <taxon>Magnoliopsida</taxon>
        <taxon>eudicotyledons</taxon>
        <taxon>Gunneridae</taxon>
        <taxon>Pentapetalae</taxon>
        <taxon>asterids</taxon>
        <taxon>campanulids</taxon>
        <taxon>Asterales</taxon>
        <taxon>Asteraceae</taxon>
        <taxon>Asteroideae</taxon>
        <taxon>Heliantheae alliance</taxon>
        <taxon>Heliantheae</taxon>
        <taxon>Helianthus</taxon>
    </lineage>
</organism>
<evidence type="ECO:0000313" key="2">
    <source>
        <dbReference type="EMBL" id="KAF5805205.1"/>
    </source>
</evidence>
<reference evidence="2" key="1">
    <citation type="journal article" date="2017" name="Nature">
        <title>The sunflower genome provides insights into oil metabolism, flowering and Asterid evolution.</title>
        <authorList>
            <person name="Badouin H."/>
            <person name="Gouzy J."/>
            <person name="Grassa C.J."/>
            <person name="Murat F."/>
            <person name="Staton S.E."/>
            <person name="Cottret L."/>
            <person name="Lelandais-Briere C."/>
            <person name="Owens G.L."/>
            <person name="Carrere S."/>
            <person name="Mayjonade B."/>
            <person name="Legrand L."/>
            <person name="Gill N."/>
            <person name="Kane N.C."/>
            <person name="Bowers J.E."/>
            <person name="Hubner S."/>
            <person name="Bellec A."/>
            <person name="Berard A."/>
            <person name="Berges H."/>
            <person name="Blanchet N."/>
            <person name="Boniface M.C."/>
            <person name="Brunel D."/>
            <person name="Catrice O."/>
            <person name="Chaidir N."/>
            <person name="Claudel C."/>
            <person name="Donnadieu C."/>
            <person name="Faraut T."/>
            <person name="Fievet G."/>
            <person name="Helmstetter N."/>
            <person name="King M."/>
            <person name="Knapp S.J."/>
            <person name="Lai Z."/>
            <person name="Le Paslier M.C."/>
            <person name="Lippi Y."/>
            <person name="Lorenzon L."/>
            <person name="Mandel J.R."/>
            <person name="Marage G."/>
            <person name="Marchand G."/>
            <person name="Marquand E."/>
            <person name="Bret-Mestries E."/>
            <person name="Morien E."/>
            <person name="Nambeesan S."/>
            <person name="Nguyen T."/>
            <person name="Pegot-Espagnet P."/>
            <person name="Pouilly N."/>
            <person name="Raftis F."/>
            <person name="Sallet E."/>
            <person name="Schiex T."/>
            <person name="Thomas J."/>
            <person name="Vandecasteele C."/>
            <person name="Vares D."/>
            <person name="Vear F."/>
            <person name="Vautrin S."/>
            <person name="Crespi M."/>
            <person name="Mangin B."/>
            <person name="Burke J.M."/>
            <person name="Salse J."/>
            <person name="Munos S."/>
            <person name="Vincourt P."/>
            <person name="Rieseberg L.H."/>
            <person name="Langlade N.B."/>
        </authorList>
    </citation>
    <scope>NUCLEOTIDE SEQUENCE</scope>
    <source>
        <tissue evidence="2">Leaves</tissue>
    </source>
</reference>
<keyword evidence="3" id="KW-1185">Reference proteome</keyword>
<sequence length="130" mass="14523">MTMNSDTNPKMVRLDGRSSGKSPCIGLRHSSSFILQVMMLVRFVLCLAHESVRITQEAVESTRSSRVNSVRVWSNFSQLSGQWLGSTVVEFGSGRARIGRVRFHSAQLSHQEPTRSTQLTRSTQSAHPTF</sequence>
<feature type="compositionally biased region" description="Low complexity" evidence="1">
    <location>
        <begin position="114"/>
        <end position="130"/>
    </location>
</feature>
<name>A0A9K3NMH6_HELAN</name>
<evidence type="ECO:0000313" key="3">
    <source>
        <dbReference type="Proteomes" id="UP000215914"/>
    </source>
</evidence>
<protein>
    <submittedName>
        <fullName evidence="2">Uncharacterized protein</fullName>
    </submittedName>
</protein>
<dbReference type="AlphaFoldDB" id="A0A9K3NMH6"/>
<comment type="caution">
    <text evidence="2">The sequence shown here is derived from an EMBL/GenBank/DDBJ whole genome shotgun (WGS) entry which is preliminary data.</text>
</comment>
<dbReference type="Gramene" id="mRNA:HanXRQr2_Chr05g0206401">
    <property type="protein sequence ID" value="CDS:HanXRQr2_Chr05g0206401.1"/>
    <property type="gene ID" value="HanXRQr2_Chr05g0206401"/>
</dbReference>